<gene>
    <name evidence="1" type="ORF">HONBAIEO_00040</name>
    <name evidence="2" type="ORF">JHKIABMC_00007</name>
</gene>
<dbReference type="AlphaFoldDB" id="A0A7G9YN17"/>
<organism evidence="2">
    <name type="scientific">Candidatus Methanogaster sp. ANME-2c ERB4</name>
    <dbReference type="NCBI Taxonomy" id="2759911"/>
    <lineage>
        <taxon>Archaea</taxon>
        <taxon>Methanobacteriati</taxon>
        <taxon>Methanobacteriota</taxon>
        <taxon>Stenosarchaea group</taxon>
        <taxon>Methanomicrobia</taxon>
        <taxon>Methanosarcinales</taxon>
        <taxon>ANME-2 cluster</taxon>
        <taxon>Candidatus Methanogasteraceae</taxon>
        <taxon>Candidatus Methanogaster</taxon>
    </lineage>
</organism>
<evidence type="ECO:0000313" key="1">
    <source>
        <dbReference type="EMBL" id="QNO49346.1"/>
    </source>
</evidence>
<protein>
    <submittedName>
        <fullName evidence="2">Uncharacterized protein</fullName>
    </submittedName>
</protein>
<evidence type="ECO:0000313" key="2">
    <source>
        <dbReference type="EMBL" id="QNO49401.1"/>
    </source>
</evidence>
<accession>A0A7G9YN17</accession>
<dbReference type="EMBL" id="MT631377">
    <property type="protein sequence ID" value="QNO49346.1"/>
    <property type="molecule type" value="Genomic_DNA"/>
</dbReference>
<name>A0A7G9YN17_9EURY</name>
<dbReference type="EMBL" id="MT631379">
    <property type="protein sequence ID" value="QNO49401.1"/>
    <property type="molecule type" value="Genomic_DNA"/>
</dbReference>
<reference evidence="2" key="1">
    <citation type="submission" date="2020-06" db="EMBL/GenBank/DDBJ databases">
        <title>Unique genomic features of the anaerobic methanotrophic archaea.</title>
        <authorList>
            <person name="Chadwick G.L."/>
            <person name="Skennerton C.T."/>
            <person name="Laso-Perez R."/>
            <person name="Leu A.O."/>
            <person name="Speth D.R."/>
            <person name="Yu H."/>
            <person name="Morgan-Lang C."/>
            <person name="Hatzenpichler R."/>
            <person name="Goudeau D."/>
            <person name="Malmstrom R."/>
            <person name="Brazelton W.J."/>
            <person name="Woyke T."/>
            <person name="Hallam S.J."/>
            <person name="Tyson G.W."/>
            <person name="Wegener G."/>
            <person name="Boetius A."/>
            <person name="Orphan V."/>
        </authorList>
    </citation>
    <scope>NUCLEOTIDE SEQUENCE</scope>
</reference>
<proteinExistence type="predicted"/>
<sequence length="52" mass="6197">MWFLSFPVCKPGYQLALCSGFDLHLFRYSKTGKQLDRVRDEFVTSEKDFYLI</sequence>